<dbReference type="Gene3D" id="3.40.33.10">
    <property type="entry name" value="CAP"/>
    <property type="match status" value="1"/>
</dbReference>
<sequence>MLVALFSFNVYFCFWSLLDLDTESTSVLLLLLLLLGTRSLLMINKQQIWWCQTSNSVTFSGCLQKWDPNLKLVAEGYAAKCIWNHNPELEDTGENLYAGTGPLDLRMALEKWFLERLDYDFQNNSCDEDKMCGHYTQMVWADTHRVGCAFHLCDTMEGLDWDRVSFLVCNYYPAGNYEGVRPYVEGDWCSRCPENLQKCENSLCGKSTVVTPPDLCLSTSAFYFRTLFLLMCFLSGDVSSVMSTCARVPYLKIFHTGSINDCETSLDPRLKQVFLHLCFPVPDTVEEEDEDDDDVTADPMLTTGESSPDATTDPLQPTDEDAVPTTPDFPVESTTADGIPSVPTVHFASSTEDTPPPHTTAEATKPPSDPPTTLATLINKNGPDTREEEKEEEKEEEEKLNETPHKEEKGVKKAVGSIINKDSSAAQNSAGSMSSPSVLLACLTAILIVRL</sequence>
<evidence type="ECO:0000256" key="1">
    <source>
        <dbReference type="SAM" id="MobiDB-lite"/>
    </source>
</evidence>
<dbReference type="InterPro" id="IPR018244">
    <property type="entry name" value="Allrgn_V5/Tpx1_CS"/>
</dbReference>
<protein>
    <recommendedName>
        <fullName evidence="2">SCP domain-containing protein</fullName>
    </recommendedName>
</protein>
<feature type="compositionally biased region" description="Acidic residues" evidence="1">
    <location>
        <begin position="389"/>
        <end position="399"/>
    </location>
</feature>
<dbReference type="InterPro" id="IPR001283">
    <property type="entry name" value="CRISP-related"/>
</dbReference>
<dbReference type="GO" id="GO:0005576">
    <property type="term" value="C:extracellular region"/>
    <property type="evidence" value="ECO:0007669"/>
    <property type="project" value="InterPro"/>
</dbReference>
<dbReference type="SMART" id="SM00198">
    <property type="entry name" value="SCP"/>
    <property type="match status" value="1"/>
</dbReference>
<accession>A0A3B4F7Y9</accession>
<feature type="compositionally biased region" description="Polar residues" evidence="1">
    <location>
        <begin position="303"/>
        <end position="315"/>
    </location>
</feature>
<dbReference type="PRINTS" id="PR00837">
    <property type="entry name" value="V5TPXLIKE"/>
</dbReference>
<dbReference type="SUPFAM" id="SSF55797">
    <property type="entry name" value="PR-1-like"/>
    <property type="match status" value="1"/>
</dbReference>
<dbReference type="PROSITE" id="PS01009">
    <property type="entry name" value="CRISP_1"/>
    <property type="match status" value="1"/>
</dbReference>
<dbReference type="Pfam" id="PF00188">
    <property type="entry name" value="CAP"/>
    <property type="match status" value="1"/>
</dbReference>
<evidence type="ECO:0000313" key="3">
    <source>
        <dbReference type="Ensembl" id="ENSPNYP00000006647.1"/>
    </source>
</evidence>
<evidence type="ECO:0000259" key="2">
    <source>
        <dbReference type="SMART" id="SM00198"/>
    </source>
</evidence>
<dbReference type="InterPro" id="IPR035940">
    <property type="entry name" value="CAP_sf"/>
</dbReference>
<feature type="compositionally biased region" description="Basic and acidic residues" evidence="1">
    <location>
        <begin position="400"/>
        <end position="411"/>
    </location>
</feature>
<reference evidence="3" key="1">
    <citation type="submission" date="2023-09" db="UniProtKB">
        <authorList>
            <consortium name="Ensembl"/>
        </authorList>
    </citation>
    <scope>IDENTIFICATION</scope>
</reference>
<feature type="compositionally biased region" description="Acidic residues" evidence="1">
    <location>
        <begin position="285"/>
        <end position="296"/>
    </location>
</feature>
<dbReference type="STRING" id="303518.ENSPNYP00000006647"/>
<dbReference type="PANTHER" id="PTHR10334">
    <property type="entry name" value="CYSTEINE-RICH SECRETORY PROTEIN-RELATED"/>
    <property type="match status" value="1"/>
</dbReference>
<feature type="region of interest" description="Disordered" evidence="1">
    <location>
        <begin position="285"/>
        <end position="415"/>
    </location>
</feature>
<organism evidence="3">
    <name type="scientific">Pundamilia nyererei</name>
    <dbReference type="NCBI Taxonomy" id="303518"/>
    <lineage>
        <taxon>Eukaryota</taxon>
        <taxon>Metazoa</taxon>
        <taxon>Chordata</taxon>
        <taxon>Craniata</taxon>
        <taxon>Vertebrata</taxon>
        <taxon>Euteleostomi</taxon>
        <taxon>Actinopterygii</taxon>
        <taxon>Neopterygii</taxon>
        <taxon>Teleostei</taxon>
        <taxon>Neoteleostei</taxon>
        <taxon>Acanthomorphata</taxon>
        <taxon>Ovalentaria</taxon>
        <taxon>Cichlomorphae</taxon>
        <taxon>Cichliformes</taxon>
        <taxon>Cichlidae</taxon>
        <taxon>African cichlids</taxon>
        <taxon>Pseudocrenilabrinae</taxon>
        <taxon>Haplochromini</taxon>
        <taxon>Pundamilia</taxon>
    </lineage>
</organism>
<dbReference type="InterPro" id="IPR014044">
    <property type="entry name" value="CAP_dom"/>
</dbReference>
<feature type="domain" description="SCP" evidence="2">
    <location>
        <begin position="44"/>
        <end position="179"/>
    </location>
</feature>
<dbReference type="GeneTree" id="ENSGT00940000163908"/>
<dbReference type="PROSITE" id="PS01010">
    <property type="entry name" value="CRISP_2"/>
    <property type="match status" value="1"/>
</dbReference>
<proteinExistence type="predicted"/>
<name>A0A3B4F7Y9_9CICH</name>
<dbReference type="Ensembl" id="ENSPNYT00000006811.1">
    <property type="protein sequence ID" value="ENSPNYP00000006647.1"/>
    <property type="gene ID" value="ENSPNYG00000005120.1"/>
</dbReference>
<dbReference type="AlphaFoldDB" id="A0A3B4F7Y9"/>